<gene>
    <name evidence="9" type="ORF">HCK00_19655</name>
</gene>
<comment type="similarity">
    <text evidence="7">Belongs to the drug/metabolite transporter (DMT) superfamily. Small multidrug resistance (SMR) (TC 2.A.7.1) family.</text>
</comment>
<feature type="transmembrane region" description="Helical" evidence="8">
    <location>
        <begin position="87"/>
        <end position="107"/>
    </location>
</feature>
<keyword evidence="6 8" id="KW-0472">Membrane</keyword>
<evidence type="ECO:0000313" key="9">
    <source>
        <dbReference type="EMBL" id="NJQ02695.1"/>
    </source>
</evidence>
<dbReference type="InterPro" id="IPR037185">
    <property type="entry name" value="EmrE-like"/>
</dbReference>
<protein>
    <submittedName>
        <fullName evidence="9">Multidrug efflux SMR transporter</fullName>
    </submittedName>
</protein>
<dbReference type="PANTHER" id="PTHR30561">
    <property type="entry name" value="SMR FAMILY PROTON-DEPENDENT DRUG EFFLUX TRANSPORTER SUGE"/>
    <property type="match status" value="1"/>
</dbReference>
<dbReference type="Pfam" id="PF00893">
    <property type="entry name" value="Multi_Drug_Res"/>
    <property type="match status" value="1"/>
</dbReference>
<comment type="caution">
    <text evidence="9">The sequence shown here is derived from an EMBL/GenBank/DDBJ whole genome shotgun (WGS) entry which is preliminary data.</text>
</comment>
<keyword evidence="3" id="KW-1003">Cell membrane</keyword>
<dbReference type="InterPro" id="IPR000390">
    <property type="entry name" value="Small_drug/metabolite_transptr"/>
</dbReference>
<dbReference type="Proteomes" id="UP000695264">
    <property type="component" value="Unassembled WGS sequence"/>
</dbReference>
<keyword evidence="4 7" id="KW-0812">Transmembrane</keyword>
<evidence type="ECO:0000256" key="1">
    <source>
        <dbReference type="ARBA" id="ARBA00004651"/>
    </source>
</evidence>
<dbReference type="PANTHER" id="PTHR30561:SF1">
    <property type="entry name" value="MULTIDRUG TRANSPORTER EMRE"/>
    <property type="match status" value="1"/>
</dbReference>
<feature type="transmembrane region" description="Helical" evidence="8">
    <location>
        <begin position="30"/>
        <end position="48"/>
    </location>
</feature>
<evidence type="ECO:0000256" key="8">
    <source>
        <dbReference type="SAM" id="Phobius"/>
    </source>
</evidence>
<dbReference type="InterPro" id="IPR045324">
    <property type="entry name" value="Small_multidrug_res"/>
</dbReference>
<reference evidence="9 10" key="1">
    <citation type="submission" date="2020-03" db="EMBL/GenBank/DDBJ databases">
        <title>WGS of actinomycetes isolated from Thailand.</title>
        <authorList>
            <person name="Thawai C."/>
        </authorList>
    </citation>
    <scope>NUCLEOTIDE SEQUENCE [LARGE SCALE GENOMIC DNA]</scope>
    <source>
        <strain evidence="9 10">PLAI 1-29</strain>
    </source>
</reference>
<feature type="transmembrane region" description="Helical" evidence="8">
    <location>
        <begin position="6"/>
        <end position="23"/>
    </location>
</feature>
<comment type="subcellular location">
    <subcellularLocation>
        <location evidence="1 7">Cell membrane</location>
        <topology evidence="1 7">Multi-pass membrane protein</topology>
    </subcellularLocation>
</comment>
<keyword evidence="2" id="KW-0813">Transport</keyword>
<dbReference type="EMBL" id="JAATEN010000016">
    <property type="protein sequence ID" value="NJQ02695.1"/>
    <property type="molecule type" value="Genomic_DNA"/>
</dbReference>
<dbReference type="SUPFAM" id="SSF103481">
    <property type="entry name" value="Multidrug resistance efflux transporter EmrE"/>
    <property type="match status" value="1"/>
</dbReference>
<evidence type="ECO:0000256" key="5">
    <source>
        <dbReference type="ARBA" id="ARBA00022989"/>
    </source>
</evidence>
<dbReference type="Gene3D" id="1.10.3730.20">
    <property type="match status" value="1"/>
</dbReference>
<evidence type="ECO:0000313" key="10">
    <source>
        <dbReference type="Proteomes" id="UP000695264"/>
    </source>
</evidence>
<evidence type="ECO:0000256" key="2">
    <source>
        <dbReference type="ARBA" id="ARBA00022448"/>
    </source>
</evidence>
<proteinExistence type="inferred from homology"/>
<evidence type="ECO:0000256" key="3">
    <source>
        <dbReference type="ARBA" id="ARBA00022475"/>
    </source>
</evidence>
<keyword evidence="10" id="KW-1185">Reference proteome</keyword>
<evidence type="ECO:0000256" key="6">
    <source>
        <dbReference type="ARBA" id="ARBA00023136"/>
    </source>
</evidence>
<evidence type="ECO:0000256" key="7">
    <source>
        <dbReference type="RuleBase" id="RU003942"/>
    </source>
</evidence>
<feature type="transmembrane region" description="Helical" evidence="8">
    <location>
        <begin position="60"/>
        <end position="80"/>
    </location>
</feature>
<keyword evidence="5 8" id="KW-1133">Transmembrane helix</keyword>
<name>A0ABX1C3I2_9ACTN</name>
<evidence type="ECO:0000256" key="4">
    <source>
        <dbReference type="ARBA" id="ARBA00022692"/>
    </source>
</evidence>
<accession>A0ABX1C3I2</accession>
<sequence>MGPVLMVAVAIVFEVVATLALRASHGFTRLGPSAVVVVGYLAAFWLLAQALKSLDVGPVYAVWSGIGTVGAFIGGVLLFGEQVRVTTVIGAALIVIGVIVMNAGGGLQH</sequence>
<organism evidence="9 10">
    <name type="scientific">Streptomyces zingiberis</name>
    <dbReference type="NCBI Taxonomy" id="2053010"/>
    <lineage>
        <taxon>Bacteria</taxon>
        <taxon>Bacillati</taxon>
        <taxon>Actinomycetota</taxon>
        <taxon>Actinomycetes</taxon>
        <taxon>Kitasatosporales</taxon>
        <taxon>Streptomycetaceae</taxon>
        <taxon>Streptomyces</taxon>
    </lineage>
</organism>